<reference evidence="2" key="1">
    <citation type="journal article" date="2012" name="Proc. Natl. Acad. Sci. U.S.A.">
        <title>Antigenic diversity is generated by distinct evolutionary mechanisms in African trypanosome species.</title>
        <authorList>
            <person name="Jackson A.P."/>
            <person name="Berry A."/>
            <person name="Aslett M."/>
            <person name="Allison H.C."/>
            <person name="Burton P."/>
            <person name="Vavrova-Anderson J."/>
            <person name="Brown R."/>
            <person name="Browne H."/>
            <person name="Corton N."/>
            <person name="Hauser H."/>
            <person name="Gamble J."/>
            <person name="Gilderthorp R."/>
            <person name="Marcello L."/>
            <person name="McQuillan J."/>
            <person name="Otto T.D."/>
            <person name="Quail M.A."/>
            <person name="Sanders M.J."/>
            <person name="van Tonder A."/>
            <person name="Ginger M.L."/>
            <person name="Field M.C."/>
            <person name="Barry J.D."/>
            <person name="Hertz-Fowler C."/>
            <person name="Berriman M."/>
        </authorList>
    </citation>
    <scope>NUCLEOTIDE SEQUENCE</scope>
    <source>
        <strain evidence="2">Y486</strain>
    </source>
</reference>
<dbReference type="GO" id="GO:0000244">
    <property type="term" value="P:spliceosomal tri-snRNP complex assembly"/>
    <property type="evidence" value="ECO:0007669"/>
    <property type="project" value="InterPro"/>
</dbReference>
<dbReference type="PANTHER" id="PTHR13904:SF1">
    <property type="entry name" value="FACTOR, PUTATIVE-RELATED"/>
    <property type="match status" value="1"/>
</dbReference>
<dbReference type="InterPro" id="IPR042239">
    <property type="entry name" value="Nop_C"/>
</dbReference>
<dbReference type="InterPro" id="IPR012976">
    <property type="entry name" value="NOSIC"/>
</dbReference>
<dbReference type="Pfam" id="PF01798">
    <property type="entry name" value="Nop"/>
    <property type="match status" value="1"/>
</dbReference>
<dbReference type="InterPro" id="IPR002687">
    <property type="entry name" value="Nop_dom"/>
</dbReference>
<dbReference type="PANTHER" id="PTHR13904">
    <property type="entry name" value="PRE-MRNA SPLICING FACTOR PRP31"/>
    <property type="match status" value="1"/>
</dbReference>
<proteinExistence type="predicted"/>
<name>G0U7Z2_TRYVY</name>
<feature type="domain" description="Nop" evidence="1">
    <location>
        <begin position="213"/>
        <end position="329"/>
    </location>
</feature>
<gene>
    <name evidence="2" type="ORF">TVY486_1010430</name>
</gene>
<dbReference type="GO" id="GO:0005687">
    <property type="term" value="C:U4 snRNP"/>
    <property type="evidence" value="ECO:0007669"/>
    <property type="project" value="TreeGrafter"/>
</dbReference>
<dbReference type="EMBL" id="HE573026">
    <property type="protein sequence ID" value="CCC52000.1"/>
    <property type="molecule type" value="Genomic_DNA"/>
</dbReference>
<dbReference type="GO" id="GO:0046540">
    <property type="term" value="C:U4/U6 x U5 tri-snRNP complex"/>
    <property type="evidence" value="ECO:0007669"/>
    <property type="project" value="InterPro"/>
</dbReference>
<accession>G0U7Z2</accession>
<evidence type="ECO:0000259" key="1">
    <source>
        <dbReference type="PROSITE" id="PS51358"/>
    </source>
</evidence>
<organism evidence="2">
    <name type="scientific">Trypanosoma vivax (strain Y486)</name>
    <dbReference type="NCBI Taxonomy" id="1055687"/>
    <lineage>
        <taxon>Eukaryota</taxon>
        <taxon>Discoba</taxon>
        <taxon>Euglenozoa</taxon>
        <taxon>Kinetoplastea</taxon>
        <taxon>Metakinetoplastina</taxon>
        <taxon>Trypanosomatida</taxon>
        <taxon>Trypanosomatidae</taxon>
        <taxon>Trypanosoma</taxon>
        <taxon>Duttonella</taxon>
    </lineage>
</organism>
<dbReference type="VEuPathDB" id="TriTrypDB:TvY486_1010430"/>
<dbReference type="SUPFAM" id="SSF89124">
    <property type="entry name" value="Nop domain"/>
    <property type="match status" value="1"/>
</dbReference>
<dbReference type="FunFam" id="1.10.287.4070:FF:000007">
    <property type="entry name" value="Putative trans-splicing factor"/>
    <property type="match status" value="1"/>
</dbReference>
<dbReference type="InterPro" id="IPR027105">
    <property type="entry name" value="Prp31"/>
</dbReference>
<dbReference type="AlphaFoldDB" id="G0U7Z2"/>
<dbReference type="OMA" id="LACNRMR"/>
<protein>
    <submittedName>
        <fullName evidence="2">Putative trans-splicing factor</fullName>
    </submittedName>
</protein>
<evidence type="ECO:0000313" key="2">
    <source>
        <dbReference type="EMBL" id="CCC52000.1"/>
    </source>
</evidence>
<dbReference type="Gene3D" id="1.10.246.90">
    <property type="entry name" value="Nop domain"/>
    <property type="match status" value="1"/>
</dbReference>
<dbReference type="SMART" id="SM00931">
    <property type="entry name" value="NOSIC"/>
    <property type="match status" value="1"/>
</dbReference>
<sequence>MDYSEAGWDGFGETQQRDRVEAADVYLEETLANSQSITTDEDARRFDSVKEVTTLLRSAYMGHMLQKLGDYSEQEVPKNAITPDDPEYQFVIDSATLVLRMEVEKSKAVVYLRAHYNQRFPELPMFFTSGIVYARVVQLLQNNMDLSLVVDKLDELVPSQLAVVIIACASTTNGRELLPDELKRVLEACQEIETLETAKQTFLEYIQRSMPLICPNLCAFLGTGITSQLFAIAGGVAPLAAMDPTELVRLGSARANSDGGGVALKTTGFLSNSDFVANHPPQLRPRALRLVATTALMLARIDANRRAASHHEGVRQREFVRQKMLAWLDPPVVRGAGNNMYERRRRKRPRRNK</sequence>
<dbReference type="GO" id="GO:0071011">
    <property type="term" value="C:precatalytic spliceosome"/>
    <property type="evidence" value="ECO:0007669"/>
    <property type="project" value="TreeGrafter"/>
</dbReference>
<dbReference type="PROSITE" id="PS51358">
    <property type="entry name" value="NOP"/>
    <property type="match status" value="1"/>
</dbReference>
<dbReference type="InterPro" id="IPR036070">
    <property type="entry name" value="Nop_dom_sf"/>
</dbReference>
<dbReference type="Gene3D" id="1.10.287.4070">
    <property type="match status" value="1"/>
</dbReference>